<dbReference type="GO" id="GO:0009229">
    <property type="term" value="P:thiamine diphosphate biosynthetic process"/>
    <property type="evidence" value="ECO:0007669"/>
    <property type="project" value="UniProtKB-UniRule"/>
</dbReference>
<dbReference type="GO" id="GO:0016763">
    <property type="term" value="F:pentosyltransferase activity"/>
    <property type="evidence" value="ECO:0007669"/>
    <property type="project" value="UniProtKB-UniRule"/>
</dbReference>
<keyword evidence="3 6" id="KW-0784">Thiamine biosynthesis</keyword>
<feature type="binding site" description="in other chain" evidence="6">
    <location>
        <position position="64"/>
    </location>
    <ligand>
        <name>NAD(+)</name>
        <dbReference type="ChEBI" id="CHEBI:57540"/>
        <note>ligand shared between two adjacent protomers</note>
    </ligand>
</feature>
<dbReference type="PANTHER" id="PTHR43422:SF3">
    <property type="entry name" value="THIAMINE THIAZOLE SYNTHASE"/>
    <property type="match status" value="1"/>
</dbReference>
<feature type="binding site" description="in other chain" evidence="6">
    <location>
        <begin position="56"/>
        <end position="57"/>
    </location>
    <ligand>
        <name>NAD(+)</name>
        <dbReference type="ChEBI" id="CHEBI:57540"/>
        <note>ligand shared between two adjacent protomers</note>
    </ligand>
</feature>
<evidence type="ECO:0000256" key="3">
    <source>
        <dbReference type="ARBA" id="ARBA00022977"/>
    </source>
</evidence>
<dbReference type="SUPFAM" id="SSF51905">
    <property type="entry name" value="FAD/NAD(P)-binding domain"/>
    <property type="match status" value="1"/>
</dbReference>
<sequence>MKKLDDITISKAIIQEYMNDFLDYTDMDVAIGGGGPSGVTAGYYLAKAGYKVALFERKLSIGGGMWGGGMMFNKVVVQEEGKRILDEFGIRSKVFEDNYYVVDSVECTSTLCSKATQAGLKIFNLMSIEDLMVRENGINGIVLNWSSVEMSGLHIDPLTVRAKAVIDATGHPTEITKIVEEKMGGRLNTATGRIMGEKSMWADRAESKILENVTEVYPGLYVTGMAANAVHGSQRMGPIFGGMLLSGEYVAKKVIEDLENRK</sequence>
<keyword evidence="2 6" id="KW-0479">Metal-binding</keyword>
<name>A0A8T3VMK6_METOL</name>
<feature type="binding site" evidence="6">
    <location>
        <begin position="154"/>
        <end position="156"/>
    </location>
    <ligand>
        <name>NAD(+)</name>
        <dbReference type="ChEBI" id="CHEBI:57540"/>
        <note>ligand shared between two adjacent protomers</note>
    </ligand>
</feature>
<dbReference type="Gene3D" id="3.50.50.60">
    <property type="entry name" value="FAD/NAD(P)-binding domain"/>
    <property type="match status" value="1"/>
</dbReference>
<dbReference type="GO" id="GO:0005506">
    <property type="term" value="F:iron ion binding"/>
    <property type="evidence" value="ECO:0007669"/>
    <property type="project" value="UniProtKB-UniRule"/>
</dbReference>
<dbReference type="NCBIfam" id="TIGR00292">
    <property type="entry name" value="sulfide-dependent adenosine diphosphate thiazole synthase"/>
    <property type="match status" value="1"/>
</dbReference>
<dbReference type="InterPro" id="IPR036188">
    <property type="entry name" value="FAD/NAD-bd_sf"/>
</dbReference>
<feature type="binding site" evidence="6">
    <location>
        <position position="235"/>
    </location>
    <ligand>
        <name>glycine</name>
        <dbReference type="ChEBI" id="CHEBI:57305"/>
    </ligand>
</feature>
<comment type="caution">
    <text evidence="6">Lacks conserved residue(s) required for the propagation of feature annotation.</text>
</comment>
<accession>A0A8T3VMK6</accession>
<evidence type="ECO:0000256" key="5">
    <source>
        <dbReference type="ARBA" id="ARBA00023027"/>
    </source>
</evidence>
<keyword evidence="4 6" id="KW-0408">Iron</keyword>
<comment type="pathway">
    <text evidence="6">Cofactor biosynthesis; thiamine diphosphate biosynthesis.</text>
</comment>
<comment type="function">
    <text evidence="6">Involved in the biosynthesis of the thiazole moiety of thiamine. Catalyzes the conversion of NAD and glycine to adenosine diphosphate 5-(2-hydroxyethyl)-4-methylthiazole-2-carboxylate (ADT), an adenylated thiazole intermediate, using free sulfide as a source of sulfur.</text>
</comment>
<comment type="cofactor">
    <cofactor evidence="6">
        <name>Fe(2+)</name>
        <dbReference type="ChEBI" id="CHEBI:29033"/>
    </cofactor>
</comment>
<evidence type="ECO:0000256" key="2">
    <source>
        <dbReference type="ARBA" id="ARBA00022723"/>
    </source>
</evidence>
<comment type="subunit">
    <text evidence="6">Homooctamer; tetramer of dimers.</text>
</comment>
<proteinExistence type="inferred from homology"/>
<keyword evidence="1 6" id="KW-0808">Transferase</keyword>
<gene>
    <name evidence="6" type="primary">thi4</name>
    <name evidence="7" type="ORF">E7Z75_04945</name>
</gene>
<dbReference type="Proteomes" id="UP000732619">
    <property type="component" value="Unassembled WGS sequence"/>
</dbReference>
<comment type="caution">
    <text evidence="7">The sequence shown here is derived from an EMBL/GenBank/DDBJ whole genome shotgun (WGS) entry which is preliminary data.</text>
</comment>
<dbReference type="AlphaFoldDB" id="A0A8T3VMK6"/>
<evidence type="ECO:0000256" key="6">
    <source>
        <dbReference type="HAMAP-Rule" id="MF_00304"/>
    </source>
</evidence>
<keyword evidence="5 6" id="KW-0520">NAD</keyword>
<dbReference type="Pfam" id="PF01946">
    <property type="entry name" value="Thi4"/>
    <property type="match status" value="1"/>
</dbReference>
<feature type="binding site" description="in other chain" evidence="6">
    <location>
        <position position="128"/>
    </location>
    <ligand>
        <name>NAD(+)</name>
        <dbReference type="ChEBI" id="CHEBI:57540"/>
        <note>ligand shared between two adjacent protomers</note>
    </ligand>
</feature>
<evidence type="ECO:0000313" key="7">
    <source>
        <dbReference type="EMBL" id="MBE6512472.1"/>
    </source>
</evidence>
<comment type="catalytic activity">
    <reaction evidence="6">
        <text>hydrogen sulfide + glycine + NAD(+) = ADP-5-ethyl-4-methylthiazole-2-carboxylate + nicotinamide + 3 H2O + H(+)</text>
        <dbReference type="Rhea" id="RHEA:55704"/>
        <dbReference type="ChEBI" id="CHEBI:15377"/>
        <dbReference type="ChEBI" id="CHEBI:15378"/>
        <dbReference type="ChEBI" id="CHEBI:17154"/>
        <dbReference type="ChEBI" id="CHEBI:29919"/>
        <dbReference type="ChEBI" id="CHEBI:57305"/>
        <dbReference type="ChEBI" id="CHEBI:57540"/>
        <dbReference type="ChEBI" id="CHEBI:139151"/>
        <dbReference type="EC" id="2.4.2.59"/>
    </reaction>
</comment>
<dbReference type="HAMAP" id="MF_00304">
    <property type="entry name" value="Thi4"/>
    <property type="match status" value="1"/>
</dbReference>
<feature type="binding site" description="in other chain" evidence="6">
    <location>
        <position position="37"/>
    </location>
    <ligand>
        <name>NAD(+)</name>
        <dbReference type="ChEBI" id="CHEBI:57540"/>
        <note>ligand shared between two adjacent protomers</note>
    </ligand>
</feature>
<dbReference type="EMBL" id="SUTG01000018">
    <property type="protein sequence ID" value="MBE6512472.1"/>
    <property type="molecule type" value="Genomic_DNA"/>
</dbReference>
<dbReference type="InterPro" id="IPR002922">
    <property type="entry name" value="Thi4_fam"/>
</dbReference>
<feature type="binding site" evidence="6">
    <location>
        <position position="156"/>
    </location>
    <ligand>
        <name>Fe cation</name>
        <dbReference type="ChEBI" id="CHEBI:24875"/>
        <note>ligand shared between two adjacent protomers</note>
    </ligand>
</feature>
<dbReference type="PANTHER" id="PTHR43422">
    <property type="entry name" value="THIAMINE THIAZOLE SYNTHASE"/>
    <property type="match status" value="1"/>
</dbReference>
<dbReference type="EC" id="2.4.2.59" evidence="6"/>
<comment type="similarity">
    <text evidence="6">Belongs to the THI4 family.</text>
</comment>
<evidence type="ECO:0000256" key="4">
    <source>
        <dbReference type="ARBA" id="ARBA00023004"/>
    </source>
</evidence>
<reference evidence="7" key="1">
    <citation type="submission" date="2019-04" db="EMBL/GenBank/DDBJ databases">
        <title>Evolution of Biomass-Degrading Anaerobic Consortia Revealed by Metagenomics.</title>
        <authorList>
            <person name="Peng X."/>
        </authorList>
    </citation>
    <scope>NUCLEOTIDE SEQUENCE</scope>
    <source>
        <strain evidence="7">SIG14</strain>
    </source>
</reference>
<dbReference type="GO" id="GO:0009228">
    <property type="term" value="P:thiamine biosynthetic process"/>
    <property type="evidence" value="ECO:0007669"/>
    <property type="project" value="UniProtKB-KW"/>
</dbReference>
<evidence type="ECO:0000256" key="1">
    <source>
        <dbReference type="ARBA" id="ARBA00022679"/>
    </source>
</evidence>
<organism evidence="7 8">
    <name type="scientific">Methanobrevibacter olleyae</name>
    <dbReference type="NCBI Taxonomy" id="294671"/>
    <lineage>
        <taxon>Archaea</taxon>
        <taxon>Methanobacteriati</taxon>
        <taxon>Methanobacteriota</taxon>
        <taxon>Methanomada group</taxon>
        <taxon>Methanobacteria</taxon>
        <taxon>Methanobacteriales</taxon>
        <taxon>Methanobacteriaceae</taxon>
        <taxon>Methanobrevibacter</taxon>
    </lineage>
</organism>
<feature type="binding site" description="in other chain" evidence="6">
    <location>
        <position position="225"/>
    </location>
    <ligand>
        <name>NAD(+)</name>
        <dbReference type="ChEBI" id="CHEBI:57540"/>
        <note>ligand shared between two adjacent protomers</note>
    </ligand>
</feature>
<dbReference type="InterPro" id="IPR022828">
    <property type="entry name" value="Thi4_prok"/>
</dbReference>
<dbReference type="GO" id="GO:0052837">
    <property type="term" value="P:thiazole biosynthetic process"/>
    <property type="evidence" value="ECO:0007669"/>
    <property type="project" value="UniProtKB-UniRule"/>
</dbReference>
<feature type="binding site" description="in other chain" evidence="6">
    <location>
        <position position="171"/>
    </location>
    <ligand>
        <name>Fe cation</name>
        <dbReference type="ChEBI" id="CHEBI:24875"/>
        <note>ligand shared between two adjacent protomers</note>
    </ligand>
</feature>
<evidence type="ECO:0000313" key="8">
    <source>
        <dbReference type="Proteomes" id="UP000732619"/>
    </source>
</evidence>
<protein>
    <recommendedName>
        <fullName evidence="6">Thiamine thiazole synthase</fullName>
        <ecNumber evidence="6">2.4.2.59</ecNumber>
    </recommendedName>
</protein>